<gene>
    <name evidence="1" type="ORF">A2975_00850</name>
</gene>
<dbReference type="AlphaFoldDB" id="A0A1F8C214"/>
<organism evidence="1 2">
    <name type="scientific">Candidatus Woesebacteria bacterium RIFCSPLOWO2_01_FULL_44_14</name>
    <dbReference type="NCBI Taxonomy" id="1802525"/>
    <lineage>
        <taxon>Bacteria</taxon>
        <taxon>Candidatus Woeseibacteriota</taxon>
    </lineage>
</organism>
<dbReference type="Proteomes" id="UP000178429">
    <property type="component" value="Unassembled WGS sequence"/>
</dbReference>
<dbReference type="EMBL" id="MGHL01000010">
    <property type="protein sequence ID" value="OGM69645.1"/>
    <property type="molecule type" value="Genomic_DNA"/>
</dbReference>
<dbReference type="STRING" id="1802525.A2975_00850"/>
<protein>
    <submittedName>
        <fullName evidence="1">Uncharacterized protein</fullName>
    </submittedName>
</protein>
<proteinExistence type="predicted"/>
<evidence type="ECO:0000313" key="1">
    <source>
        <dbReference type="EMBL" id="OGM69645.1"/>
    </source>
</evidence>
<accession>A0A1F8C214</accession>
<reference evidence="1 2" key="1">
    <citation type="journal article" date="2016" name="Nat. Commun.">
        <title>Thousands of microbial genomes shed light on interconnected biogeochemical processes in an aquifer system.</title>
        <authorList>
            <person name="Anantharaman K."/>
            <person name="Brown C.T."/>
            <person name="Hug L.A."/>
            <person name="Sharon I."/>
            <person name="Castelle C.J."/>
            <person name="Probst A.J."/>
            <person name="Thomas B.C."/>
            <person name="Singh A."/>
            <person name="Wilkins M.J."/>
            <person name="Karaoz U."/>
            <person name="Brodie E.L."/>
            <person name="Williams K.H."/>
            <person name="Hubbard S.S."/>
            <person name="Banfield J.F."/>
        </authorList>
    </citation>
    <scope>NUCLEOTIDE SEQUENCE [LARGE SCALE GENOMIC DNA]</scope>
</reference>
<name>A0A1F8C214_9BACT</name>
<evidence type="ECO:0000313" key="2">
    <source>
        <dbReference type="Proteomes" id="UP000178429"/>
    </source>
</evidence>
<comment type="caution">
    <text evidence="1">The sequence shown here is derived from an EMBL/GenBank/DDBJ whole genome shotgun (WGS) entry which is preliminary data.</text>
</comment>
<sequence length="300" mass="34301">MERTFEATTPLLEVKRDRFRNLWFIFPNQKVESLLLGEVSSQAVITPLGREILRGLEDRGRIIEGVAERSLVSGIFSLGKGSEGSVRKISDADSLIQWLSGKNLHFAVEKRLNGKPGTKMLGWEIVEMFNYVKPAFQERGFGLVQPLGATDHSVFFQFEKSYDLKWFFDNTSLPKSFREDLRNEIMALEVGLHQCLQKYLGTKGCREVPGLTNDYWPFWTADGGSIVDVILDVGEPFWDYEFVFRNWIVQRGVRKNIQKLFSKGEITEAYDSLKRSLICVDPVLVYRLEGFTKAPLRATG</sequence>